<organism evidence="9 10">
    <name type="scientific">Mycobacterium riyadhense</name>
    <dbReference type="NCBI Taxonomy" id="486698"/>
    <lineage>
        <taxon>Bacteria</taxon>
        <taxon>Bacillati</taxon>
        <taxon>Actinomycetota</taxon>
        <taxon>Actinomycetes</taxon>
        <taxon>Mycobacteriales</taxon>
        <taxon>Mycobacteriaceae</taxon>
        <taxon>Mycobacterium</taxon>
    </lineage>
</organism>
<evidence type="ECO:0000256" key="1">
    <source>
        <dbReference type="ARBA" id="ARBA00001946"/>
    </source>
</evidence>
<dbReference type="SUPFAM" id="SSF88723">
    <property type="entry name" value="PIN domain-like"/>
    <property type="match status" value="1"/>
</dbReference>
<accession>A0A1X2BL05</accession>
<dbReference type="GO" id="GO:0016787">
    <property type="term" value="F:hydrolase activity"/>
    <property type="evidence" value="ECO:0007669"/>
    <property type="project" value="UniProtKB-KW"/>
</dbReference>
<comment type="similarity">
    <text evidence="7">Belongs to the PINc/VapC protein family.</text>
</comment>
<evidence type="ECO:0000256" key="2">
    <source>
        <dbReference type="ARBA" id="ARBA00022649"/>
    </source>
</evidence>
<dbReference type="GeneID" id="93496379"/>
<comment type="function">
    <text evidence="7">Toxic component of a toxin-antitoxin (TA) system. An RNase.</text>
</comment>
<dbReference type="EC" id="3.1.-.-" evidence="7"/>
<dbReference type="GO" id="GO:0004540">
    <property type="term" value="F:RNA nuclease activity"/>
    <property type="evidence" value="ECO:0007669"/>
    <property type="project" value="InterPro"/>
</dbReference>
<name>A0A1X2BL05_9MYCO</name>
<dbReference type="Proteomes" id="UP000193087">
    <property type="component" value="Unassembled WGS sequence"/>
</dbReference>
<comment type="caution">
    <text evidence="9">The sequence shown here is derived from an EMBL/GenBank/DDBJ whole genome shotgun (WGS) entry which is preliminary data.</text>
</comment>
<keyword evidence="6 7" id="KW-0460">Magnesium</keyword>
<dbReference type="STRING" id="486698.AWC22_03130"/>
<protein>
    <recommendedName>
        <fullName evidence="7">Ribonuclease VapC</fullName>
        <shortName evidence="7">RNase VapC</shortName>
        <ecNumber evidence="7">3.1.-.-</ecNumber>
    </recommendedName>
    <alternativeName>
        <fullName evidence="7">Toxin VapC</fullName>
    </alternativeName>
</protein>
<dbReference type="EMBL" id="LQPQ01000206">
    <property type="protein sequence ID" value="ORW64264.1"/>
    <property type="molecule type" value="Genomic_DNA"/>
</dbReference>
<evidence type="ECO:0000256" key="3">
    <source>
        <dbReference type="ARBA" id="ARBA00022722"/>
    </source>
</evidence>
<dbReference type="Gene3D" id="3.40.50.1010">
    <property type="entry name" value="5'-nuclease"/>
    <property type="match status" value="1"/>
</dbReference>
<evidence type="ECO:0000313" key="10">
    <source>
        <dbReference type="Proteomes" id="UP000193087"/>
    </source>
</evidence>
<dbReference type="RefSeq" id="WP_085252630.1">
    <property type="nucleotide sequence ID" value="NZ_CAJMWI010000001.1"/>
</dbReference>
<dbReference type="InterPro" id="IPR022907">
    <property type="entry name" value="VapC_family"/>
</dbReference>
<dbReference type="GO" id="GO:0090729">
    <property type="term" value="F:toxin activity"/>
    <property type="evidence" value="ECO:0007669"/>
    <property type="project" value="UniProtKB-KW"/>
</dbReference>
<feature type="binding site" evidence="7">
    <location>
        <position position="5"/>
    </location>
    <ligand>
        <name>Mg(2+)</name>
        <dbReference type="ChEBI" id="CHEBI:18420"/>
    </ligand>
</feature>
<keyword evidence="3 7" id="KW-0540">Nuclease</keyword>
<sequence>MILVDTSIWIGHLHATDSRLVELLRTDQAGCYQFVIEELSLGSIKQRDYVLGLLADLYRFPVLAHDEVLQLVDGRRLWGRGLSAMDVHLLGSAALVRGAHLWTRDRRLKAVCVEFGVAWA</sequence>
<keyword evidence="2 7" id="KW-1277">Toxin-antitoxin system</keyword>
<dbReference type="GO" id="GO:0000287">
    <property type="term" value="F:magnesium ion binding"/>
    <property type="evidence" value="ECO:0007669"/>
    <property type="project" value="UniProtKB-UniRule"/>
</dbReference>
<keyword evidence="4 7" id="KW-0479">Metal-binding</keyword>
<gene>
    <name evidence="7" type="primary">vapC</name>
    <name evidence="9" type="ORF">AWC22_03130</name>
</gene>
<dbReference type="InterPro" id="IPR002716">
    <property type="entry name" value="PIN_dom"/>
</dbReference>
<evidence type="ECO:0000256" key="7">
    <source>
        <dbReference type="HAMAP-Rule" id="MF_00265"/>
    </source>
</evidence>
<dbReference type="Pfam" id="PF01850">
    <property type="entry name" value="PIN"/>
    <property type="match status" value="1"/>
</dbReference>
<proteinExistence type="inferred from homology"/>
<dbReference type="InterPro" id="IPR029060">
    <property type="entry name" value="PIN-like_dom_sf"/>
</dbReference>
<dbReference type="OrthoDB" id="329172at2"/>
<feature type="binding site" evidence="7">
    <location>
        <position position="86"/>
    </location>
    <ligand>
        <name>Mg(2+)</name>
        <dbReference type="ChEBI" id="CHEBI:18420"/>
    </ligand>
</feature>
<evidence type="ECO:0000313" key="9">
    <source>
        <dbReference type="EMBL" id="ORW64264.1"/>
    </source>
</evidence>
<evidence type="ECO:0000259" key="8">
    <source>
        <dbReference type="Pfam" id="PF01850"/>
    </source>
</evidence>
<evidence type="ECO:0000256" key="5">
    <source>
        <dbReference type="ARBA" id="ARBA00022801"/>
    </source>
</evidence>
<dbReference type="HAMAP" id="MF_00265">
    <property type="entry name" value="VapC_Nob1"/>
    <property type="match status" value="1"/>
</dbReference>
<dbReference type="AlphaFoldDB" id="A0A1X2BL05"/>
<keyword evidence="10" id="KW-1185">Reference proteome</keyword>
<reference evidence="9 10" key="1">
    <citation type="submission" date="2016-01" db="EMBL/GenBank/DDBJ databases">
        <title>The new phylogeny of the genus Mycobacterium.</title>
        <authorList>
            <person name="Tarcisio F."/>
            <person name="Conor M."/>
            <person name="Antonella G."/>
            <person name="Elisabetta G."/>
            <person name="Giulia F.S."/>
            <person name="Sara T."/>
            <person name="Anna F."/>
            <person name="Clotilde B."/>
            <person name="Roberto B."/>
            <person name="Veronica D.S."/>
            <person name="Fabio R."/>
            <person name="Monica P."/>
            <person name="Olivier J."/>
            <person name="Enrico T."/>
            <person name="Nicola S."/>
        </authorList>
    </citation>
    <scope>NUCLEOTIDE SEQUENCE [LARGE SCALE GENOMIC DNA]</scope>
    <source>
        <strain evidence="9 10">DSM 45176</strain>
    </source>
</reference>
<comment type="cofactor">
    <cofactor evidence="1 7">
        <name>Mg(2+)</name>
        <dbReference type="ChEBI" id="CHEBI:18420"/>
    </cofactor>
</comment>
<keyword evidence="7" id="KW-0800">Toxin</keyword>
<evidence type="ECO:0000256" key="4">
    <source>
        <dbReference type="ARBA" id="ARBA00022723"/>
    </source>
</evidence>
<keyword evidence="5 7" id="KW-0378">Hydrolase</keyword>
<feature type="domain" description="PIN" evidence="8">
    <location>
        <begin position="2"/>
        <end position="112"/>
    </location>
</feature>
<evidence type="ECO:0000256" key="6">
    <source>
        <dbReference type="ARBA" id="ARBA00022842"/>
    </source>
</evidence>